<dbReference type="Gene3D" id="3.40.50.12370">
    <property type="match status" value="1"/>
</dbReference>
<feature type="domain" description="UspA" evidence="3">
    <location>
        <begin position="219"/>
        <end position="341"/>
    </location>
</feature>
<dbReference type="PRINTS" id="PR01438">
    <property type="entry name" value="UNVRSLSTRESS"/>
</dbReference>
<dbReference type="InterPro" id="IPR006016">
    <property type="entry name" value="UspA"/>
</dbReference>
<evidence type="ECO:0000256" key="2">
    <source>
        <dbReference type="SAM" id="MobiDB-lite"/>
    </source>
</evidence>
<feature type="compositionally biased region" description="Polar residues" evidence="2">
    <location>
        <begin position="1"/>
        <end position="18"/>
    </location>
</feature>
<protein>
    <submittedName>
        <fullName evidence="4">Nucleotide-binding universal stress UspA family protein</fullName>
    </submittedName>
</protein>
<feature type="region of interest" description="Disordered" evidence="2">
    <location>
        <begin position="1"/>
        <end position="34"/>
    </location>
</feature>
<dbReference type="Proteomes" id="UP000591272">
    <property type="component" value="Unassembled WGS sequence"/>
</dbReference>
<keyword evidence="5" id="KW-1185">Reference proteome</keyword>
<gene>
    <name evidence="4" type="ORF">BJ999_004656</name>
</gene>
<name>A0A7Y9GFK0_9ACTN</name>
<dbReference type="AlphaFoldDB" id="A0A7Y9GFK0"/>
<dbReference type="RefSeq" id="WP_179835239.1">
    <property type="nucleotide sequence ID" value="NZ_BMRD01000008.1"/>
</dbReference>
<organism evidence="4 5">
    <name type="scientific">Actinomadura citrea</name>
    <dbReference type="NCBI Taxonomy" id="46158"/>
    <lineage>
        <taxon>Bacteria</taxon>
        <taxon>Bacillati</taxon>
        <taxon>Actinomycetota</taxon>
        <taxon>Actinomycetes</taxon>
        <taxon>Streptosporangiales</taxon>
        <taxon>Thermomonosporaceae</taxon>
        <taxon>Actinomadura</taxon>
    </lineage>
</organism>
<dbReference type="Pfam" id="PF00582">
    <property type="entry name" value="Usp"/>
    <property type="match status" value="2"/>
</dbReference>
<feature type="domain" description="UspA" evidence="3">
    <location>
        <begin position="33"/>
        <end position="176"/>
    </location>
</feature>
<dbReference type="SUPFAM" id="SSF52402">
    <property type="entry name" value="Adenine nucleotide alpha hydrolases-like"/>
    <property type="match status" value="2"/>
</dbReference>
<evidence type="ECO:0000313" key="5">
    <source>
        <dbReference type="Proteomes" id="UP000591272"/>
    </source>
</evidence>
<dbReference type="PANTHER" id="PTHR46268">
    <property type="entry name" value="STRESS RESPONSE PROTEIN NHAX"/>
    <property type="match status" value="1"/>
</dbReference>
<dbReference type="PANTHER" id="PTHR46268:SF6">
    <property type="entry name" value="UNIVERSAL STRESS PROTEIN UP12"/>
    <property type="match status" value="1"/>
</dbReference>
<evidence type="ECO:0000313" key="4">
    <source>
        <dbReference type="EMBL" id="NYE14360.1"/>
    </source>
</evidence>
<evidence type="ECO:0000256" key="1">
    <source>
        <dbReference type="ARBA" id="ARBA00008791"/>
    </source>
</evidence>
<evidence type="ECO:0000259" key="3">
    <source>
        <dbReference type="Pfam" id="PF00582"/>
    </source>
</evidence>
<dbReference type="EMBL" id="JACCBT010000001">
    <property type="protein sequence ID" value="NYE14360.1"/>
    <property type="molecule type" value="Genomic_DNA"/>
</dbReference>
<proteinExistence type="inferred from homology"/>
<comment type="caution">
    <text evidence="4">The sequence shown here is derived from an EMBL/GenBank/DDBJ whole genome shotgun (WGS) entry which is preliminary data.</text>
</comment>
<accession>A0A7Y9GFK0</accession>
<dbReference type="InterPro" id="IPR006015">
    <property type="entry name" value="Universal_stress_UspA"/>
</dbReference>
<dbReference type="InterPro" id="IPR014729">
    <property type="entry name" value="Rossmann-like_a/b/a_fold"/>
</dbReference>
<reference evidence="4 5" key="1">
    <citation type="submission" date="2020-07" db="EMBL/GenBank/DDBJ databases">
        <title>Sequencing the genomes of 1000 actinobacteria strains.</title>
        <authorList>
            <person name="Klenk H.-P."/>
        </authorList>
    </citation>
    <scope>NUCLEOTIDE SEQUENCE [LARGE SCALE GENOMIC DNA]</scope>
    <source>
        <strain evidence="4 5">DSM 43461</strain>
    </source>
</reference>
<dbReference type="CDD" id="cd00293">
    <property type="entry name" value="USP-like"/>
    <property type="match status" value="1"/>
</dbReference>
<sequence length="360" mass="37301">MSEPNGSEPNGSEPNGSEPNAGESRGGGPDGLRVLVGYSPDERGDDALALAAMVRSADRSSRLARLTVVNLYPPAWPAHGPASVDAEWVAYLRGQAEEALARAVARLGELQVPRPELDLRARAHRGTGRGLIEAAKEADADLVVIGSAPGGRRGRIAIGSTADQLLHDSPVPVMLAPRGYAEESLGHHRTLGPDRSARRLKRMTVAFWPRRDVEGPLLAAAALARKLGLPMRLLTLVLRPAALAAGLGGVGGALDRQVARADEELREAAGLLGARLGDGMPVERLAEVGTGVAATLGAVDMLPGEVVACLPGRHGPLRKVFLGEGSGKIVRAAPCPVLVLPRGTGAGQGEAPSGEDAQLR</sequence>
<comment type="similarity">
    <text evidence="1">Belongs to the universal stress protein A family.</text>
</comment>
<dbReference type="Gene3D" id="3.40.50.620">
    <property type="entry name" value="HUPs"/>
    <property type="match status" value="1"/>
</dbReference>